<dbReference type="InterPro" id="IPR011048">
    <property type="entry name" value="Haem_d1_sf"/>
</dbReference>
<evidence type="ECO:0000313" key="3">
    <source>
        <dbReference type="Proteomes" id="UP000237144"/>
    </source>
</evidence>
<reference evidence="2 3" key="1">
    <citation type="journal article" date="2018" name="Front. Microbiol.">
        <title>Prospects for Fungal Bioremediation of Acidic Radioactive Waste Sites: Characterization and Genome Sequence of Rhodotorula taiwanensis MD1149.</title>
        <authorList>
            <person name="Tkavc R."/>
            <person name="Matrosova V.Y."/>
            <person name="Grichenko O.E."/>
            <person name="Gostincar C."/>
            <person name="Volpe R.P."/>
            <person name="Klimenkova P."/>
            <person name="Gaidamakova E.K."/>
            <person name="Zhou C.E."/>
            <person name="Stewart B.J."/>
            <person name="Lyman M.G."/>
            <person name="Malfatti S.A."/>
            <person name="Rubinfeld B."/>
            <person name="Courtot M."/>
            <person name="Singh J."/>
            <person name="Dalgard C.L."/>
            <person name="Hamilton T."/>
            <person name="Frey K.G."/>
            <person name="Gunde-Cimerman N."/>
            <person name="Dugan L."/>
            <person name="Daly M.J."/>
        </authorList>
    </citation>
    <scope>NUCLEOTIDE SEQUENCE [LARGE SCALE GENOMIC DNA]</scope>
    <source>
        <strain evidence="2 3">MD1149</strain>
    </source>
</reference>
<dbReference type="Proteomes" id="UP000237144">
    <property type="component" value="Unassembled WGS sequence"/>
</dbReference>
<comment type="caution">
    <text evidence="2">The sequence shown here is derived from an EMBL/GenBank/DDBJ whole genome shotgun (WGS) entry which is preliminary data.</text>
</comment>
<dbReference type="STRING" id="741276.A0A2S5BAA1"/>
<dbReference type="InterPro" id="IPR050282">
    <property type="entry name" value="Cycloisomerase_2"/>
</dbReference>
<evidence type="ECO:0008006" key="4">
    <source>
        <dbReference type="Google" id="ProtNLM"/>
    </source>
</evidence>
<gene>
    <name evidence="2" type="ORF">BMF94_3225</name>
</gene>
<evidence type="ECO:0000256" key="1">
    <source>
        <dbReference type="ARBA" id="ARBA00005564"/>
    </source>
</evidence>
<dbReference type="Pfam" id="PF10282">
    <property type="entry name" value="Lactonase"/>
    <property type="match status" value="1"/>
</dbReference>
<dbReference type="EMBL" id="PJQD01000035">
    <property type="protein sequence ID" value="POY73689.1"/>
    <property type="molecule type" value="Genomic_DNA"/>
</dbReference>
<accession>A0A2S5BAA1</accession>
<sequence length="409" mass="44453">MKPLFFLAFAREEVELSDMPSSYRLYAGGYEGKIVQLEFDSDKAPADRLCVTGQFECGEAPTWLTFSQDGKTMWSADEWGKENGTLTTLHVGEEDGLWPCHSSLLTSTNPRQILTANYKGANVHCIQVGKDGELDARTAKVVSMDKTGSSLGPVGWRQEQAHPHGAHPDPTGAFVVVPDLGTDDLRILRVDTVSGAVSEDKIVHMQPGDGPRHVLFGLLRSKGVDGRKETRLYVMNELDNSLSVVGVTYPAAGSSSVLPDFKVLQQRVSLLPPRPFPHQQNFDSWHSAELVLSPCGHFLLASNRAEAHDPAAGTREGPDDLVAVLQIDSDGLLVEASRRLVSSGGRAPRHMSFSSESIRQPYKAGTPAYLAVAAHDSDEVIIFEFSSQGALTEVARIRDVGRPGIVLWA</sequence>
<dbReference type="AlphaFoldDB" id="A0A2S5BAA1"/>
<dbReference type="InterPro" id="IPR019405">
    <property type="entry name" value="Lactonase_7-beta_prop"/>
</dbReference>
<keyword evidence="3" id="KW-1185">Reference proteome</keyword>
<comment type="similarity">
    <text evidence="1">Belongs to the cycloisomerase 2 family.</text>
</comment>
<proteinExistence type="inferred from homology"/>
<dbReference type="OrthoDB" id="9972196at2759"/>
<dbReference type="PANTHER" id="PTHR30344">
    <property type="entry name" value="6-PHOSPHOGLUCONOLACTONASE-RELATED"/>
    <property type="match status" value="1"/>
</dbReference>
<organism evidence="2 3">
    <name type="scientific">Rhodotorula taiwanensis</name>
    <dbReference type="NCBI Taxonomy" id="741276"/>
    <lineage>
        <taxon>Eukaryota</taxon>
        <taxon>Fungi</taxon>
        <taxon>Dikarya</taxon>
        <taxon>Basidiomycota</taxon>
        <taxon>Pucciniomycotina</taxon>
        <taxon>Microbotryomycetes</taxon>
        <taxon>Sporidiobolales</taxon>
        <taxon>Sporidiobolaceae</taxon>
        <taxon>Rhodotorula</taxon>
    </lineage>
</organism>
<dbReference type="SUPFAM" id="SSF51004">
    <property type="entry name" value="C-terminal (heme d1) domain of cytochrome cd1-nitrite reductase"/>
    <property type="match status" value="1"/>
</dbReference>
<protein>
    <recommendedName>
        <fullName evidence="4">6-phosphogluconolactonase</fullName>
    </recommendedName>
</protein>
<dbReference type="PANTHER" id="PTHR30344:SF1">
    <property type="entry name" value="6-PHOSPHOGLUCONOLACTONASE"/>
    <property type="match status" value="1"/>
</dbReference>
<dbReference type="InterPro" id="IPR015943">
    <property type="entry name" value="WD40/YVTN_repeat-like_dom_sf"/>
</dbReference>
<name>A0A2S5BAA1_9BASI</name>
<dbReference type="GO" id="GO:0017057">
    <property type="term" value="F:6-phosphogluconolactonase activity"/>
    <property type="evidence" value="ECO:0007669"/>
    <property type="project" value="TreeGrafter"/>
</dbReference>
<evidence type="ECO:0000313" key="2">
    <source>
        <dbReference type="EMBL" id="POY73689.1"/>
    </source>
</evidence>
<dbReference type="Gene3D" id="2.130.10.10">
    <property type="entry name" value="YVTN repeat-like/Quinoprotein amine dehydrogenase"/>
    <property type="match status" value="1"/>
</dbReference>